<gene>
    <name evidence="1" type="ORF">UV20_C0015G0001</name>
</gene>
<dbReference type="Proteomes" id="UP000034837">
    <property type="component" value="Unassembled WGS sequence"/>
</dbReference>
<dbReference type="AlphaFoldDB" id="A0A0G1A5R3"/>
<comment type="caution">
    <text evidence="1">The sequence shown here is derived from an EMBL/GenBank/DDBJ whole genome shotgun (WGS) entry which is preliminary data.</text>
</comment>
<proteinExistence type="predicted"/>
<reference evidence="1 2" key="1">
    <citation type="journal article" date="2015" name="Nature">
        <title>rRNA introns, odd ribosomes, and small enigmatic genomes across a large radiation of phyla.</title>
        <authorList>
            <person name="Brown C.T."/>
            <person name="Hug L.A."/>
            <person name="Thomas B.C."/>
            <person name="Sharon I."/>
            <person name="Castelle C.J."/>
            <person name="Singh A."/>
            <person name="Wilkins M.J."/>
            <person name="Williams K.H."/>
            <person name="Banfield J.F."/>
        </authorList>
    </citation>
    <scope>NUCLEOTIDE SEQUENCE [LARGE SCALE GENOMIC DNA]</scope>
</reference>
<evidence type="ECO:0000313" key="2">
    <source>
        <dbReference type="Proteomes" id="UP000034837"/>
    </source>
</evidence>
<organism evidence="1 2">
    <name type="scientific">Candidatus Magasanikbacteria bacterium GW2011_GWA2_42_32</name>
    <dbReference type="NCBI Taxonomy" id="1619039"/>
    <lineage>
        <taxon>Bacteria</taxon>
        <taxon>Candidatus Magasanikiibacteriota</taxon>
    </lineage>
</organism>
<accession>A0A0G1A5R3</accession>
<protein>
    <submittedName>
        <fullName evidence="1">Uncharacterized protein</fullName>
    </submittedName>
</protein>
<sequence>MMRKTDVTKIINPAGVSLEDNFVRVDIKVQRLPQEVGDFTKATHEQLFALMNEHEIVGIPYVSDDFQFVLNKLIQFIQINICEQLRGQVAQRQARRIAVNYILQQSHELIIVHPFSQNIQKNRMVDRIKKLSHIQLQNPQNARIVARQFEPKFVEALNCCVSAFIFSGRPGIKNKELIPYWLNYPVDGVMEQPVTNRNFVNMTTLWIVDVKRKISAMIVGTVFQVLMQLENMIFEVYLELSHIFFVGFFFFKFRPSVEQVFQRNYFLEHSYGK</sequence>
<name>A0A0G1A5R3_9BACT</name>
<evidence type="ECO:0000313" key="1">
    <source>
        <dbReference type="EMBL" id="KKS56340.1"/>
    </source>
</evidence>
<dbReference type="EMBL" id="LCDO01000015">
    <property type="protein sequence ID" value="KKS56340.1"/>
    <property type="molecule type" value="Genomic_DNA"/>
</dbReference>